<organism evidence="8 9">
    <name type="scientific">Paracraurococcus lichenis</name>
    <dbReference type="NCBI Taxonomy" id="3064888"/>
    <lineage>
        <taxon>Bacteria</taxon>
        <taxon>Pseudomonadati</taxon>
        <taxon>Pseudomonadota</taxon>
        <taxon>Alphaproteobacteria</taxon>
        <taxon>Acetobacterales</taxon>
        <taxon>Roseomonadaceae</taxon>
        <taxon>Paracraurococcus</taxon>
    </lineage>
</organism>
<evidence type="ECO:0000256" key="6">
    <source>
        <dbReference type="SAM" id="Phobius"/>
    </source>
</evidence>
<dbReference type="NCBIfam" id="TIGR01352">
    <property type="entry name" value="tonB_Cterm"/>
    <property type="match status" value="1"/>
</dbReference>
<feature type="compositionally biased region" description="Pro residues" evidence="5">
    <location>
        <begin position="183"/>
        <end position="192"/>
    </location>
</feature>
<dbReference type="PRINTS" id="PR01217">
    <property type="entry name" value="PRICHEXTENSN"/>
</dbReference>
<keyword evidence="9" id="KW-1185">Reference proteome</keyword>
<evidence type="ECO:0000256" key="3">
    <source>
        <dbReference type="ARBA" id="ARBA00022989"/>
    </source>
</evidence>
<proteinExistence type="predicted"/>
<dbReference type="Gene3D" id="3.30.1150.10">
    <property type="match status" value="1"/>
</dbReference>
<evidence type="ECO:0000256" key="4">
    <source>
        <dbReference type="ARBA" id="ARBA00023136"/>
    </source>
</evidence>
<keyword evidence="4 6" id="KW-0472">Membrane</keyword>
<feature type="region of interest" description="Disordered" evidence="5">
    <location>
        <begin position="1"/>
        <end position="49"/>
    </location>
</feature>
<evidence type="ECO:0000313" key="8">
    <source>
        <dbReference type="EMBL" id="MDO9711392.1"/>
    </source>
</evidence>
<evidence type="ECO:0000256" key="5">
    <source>
        <dbReference type="SAM" id="MobiDB-lite"/>
    </source>
</evidence>
<gene>
    <name evidence="8" type="ORF">Q7A36_23790</name>
</gene>
<comment type="subcellular location">
    <subcellularLocation>
        <location evidence="1">Membrane</location>
        <topology evidence="1">Single-pass membrane protein</topology>
    </subcellularLocation>
</comment>
<comment type="caution">
    <text evidence="8">The sequence shown here is derived from an EMBL/GenBank/DDBJ whole genome shotgun (WGS) entry which is preliminary data.</text>
</comment>
<feature type="compositionally biased region" description="Pro residues" evidence="5">
    <location>
        <begin position="103"/>
        <end position="140"/>
    </location>
</feature>
<dbReference type="SUPFAM" id="SSF74653">
    <property type="entry name" value="TolA/TonB C-terminal domain"/>
    <property type="match status" value="1"/>
</dbReference>
<dbReference type="Pfam" id="PF03544">
    <property type="entry name" value="TonB_C"/>
    <property type="match status" value="1"/>
</dbReference>
<evidence type="ECO:0000256" key="1">
    <source>
        <dbReference type="ARBA" id="ARBA00004167"/>
    </source>
</evidence>
<dbReference type="Proteomes" id="UP001243009">
    <property type="component" value="Unassembled WGS sequence"/>
</dbReference>
<dbReference type="InterPro" id="IPR037682">
    <property type="entry name" value="TonB_C"/>
</dbReference>
<protein>
    <submittedName>
        <fullName evidence="8">TonB family protein</fullName>
    </submittedName>
</protein>
<dbReference type="PROSITE" id="PS52015">
    <property type="entry name" value="TONB_CTD"/>
    <property type="match status" value="1"/>
</dbReference>
<feature type="compositionally biased region" description="Pro residues" evidence="5">
    <location>
        <begin position="147"/>
        <end position="173"/>
    </location>
</feature>
<evidence type="ECO:0000256" key="2">
    <source>
        <dbReference type="ARBA" id="ARBA00022692"/>
    </source>
</evidence>
<accession>A0ABT9E5E5</accession>
<evidence type="ECO:0000259" key="7">
    <source>
        <dbReference type="PROSITE" id="PS52015"/>
    </source>
</evidence>
<keyword evidence="2 6" id="KW-0812">Transmembrane</keyword>
<name>A0ABT9E5E5_9PROT</name>
<evidence type="ECO:0000313" key="9">
    <source>
        <dbReference type="Proteomes" id="UP001243009"/>
    </source>
</evidence>
<dbReference type="EMBL" id="JAUTWS010000028">
    <property type="protein sequence ID" value="MDO9711392.1"/>
    <property type="molecule type" value="Genomic_DNA"/>
</dbReference>
<feature type="domain" description="TonB C-terminal" evidence="7">
    <location>
        <begin position="251"/>
        <end position="343"/>
    </location>
</feature>
<dbReference type="InterPro" id="IPR006260">
    <property type="entry name" value="TonB/TolA_C"/>
</dbReference>
<dbReference type="RefSeq" id="WP_305106251.1">
    <property type="nucleotide sequence ID" value="NZ_JAUTWS010000028.1"/>
</dbReference>
<sequence>MEIVEERRTGRTGAPPGTSLGVSPAAHRPPPLASARPAGRARRRRRGADGLRRGIGASLLLHGGFALLVLLATLTRPRIEEPAAPGGFDVVYEGSDTVAPLAPAEPVPPPAPSRPEPVPQPPAPPVPPTPRPLALPPAPPRLAEAVVPPPPLPPAPVEALPTPPALPAPPQPRPQQEAAVTAPPHPARPAPDAPSQRLPGLWLPEAARLGTFARPAQPRRGLELSLGTLDLAKRFAPDPQVSVRGAPVSDGWLDDFRRWLSDNIRYPPNAILVGDQGVNRIRLEVGPDGRVRGARLLRRSGSVWLDAGLELPFRNAVLPPFPPGADPSGVEVDLTMYWHLIRR</sequence>
<keyword evidence="3 6" id="KW-1133">Transmembrane helix</keyword>
<feature type="transmembrane region" description="Helical" evidence="6">
    <location>
        <begin position="50"/>
        <end position="72"/>
    </location>
</feature>
<feature type="region of interest" description="Disordered" evidence="5">
    <location>
        <begin position="99"/>
        <end position="198"/>
    </location>
</feature>
<reference evidence="8 9" key="1">
    <citation type="submission" date="2023-08" db="EMBL/GenBank/DDBJ databases">
        <title>The draft genome sequence of Paracraurococcus sp. LOR1-02.</title>
        <authorList>
            <person name="Kingkaew E."/>
            <person name="Tanasupawat S."/>
        </authorList>
    </citation>
    <scope>NUCLEOTIDE SEQUENCE [LARGE SCALE GENOMIC DNA]</scope>
    <source>
        <strain evidence="8 9">LOR1-02</strain>
    </source>
</reference>